<dbReference type="GO" id="GO:0004843">
    <property type="term" value="F:cysteine-type deubiquitinase activity"/>
    <property type="evidence" value="ECO:0007669"/>
    <property type="project" value="InterPro"/>
</dbReference>
<evidence type="ECO:0000313" key="4">
    <source>
        <dbReference type="Proteomes" id="UP000283634"/>
    </source>
</evidence>
<dbReference type="SUPFAM" id="SSF54001">
    <property type="entry name" value="Cysteine proteinases"/>
    <property type="match status" value="1"/>
</dbReference>
<evidence type="ECO:0000259" key="2">
    <source>
        <dbReference type="PROSITE" id="PS50235"/>
    </source>
</evidence>
<dbReference type="InterPro" id="IPR028889">
    <property type="entry name" value="USP"/>
</dbReference>
<dbReference type="InterPro" id="IPR001394">
    <property type="entry name" value="Peptidase_C19_UCH"/>
</dbReference>
<dbReference type="Pfam" id="PF00443">
    <property type="entry name" value="UCH"/>
    <property type="match status" value="1"/>
</dbReference>
<dbReference type="PANTHER" id="PTHR24006:SF925">
    <property type="entry name" value="UBIQUITINYL HYDROLASE 1"/>
    <property type="match status" value="1"/>
</dbReference>
<evidence type="ECO:0000313" key="3">
    <source>
        <dbReference type="EMBL" id="RNF07967.1"/>
    </source>
</evidence>
<name>A0A3R7KQX7_TRYRA</name>
<feature type="compositionally biased region" description="Low complexity" evidence="1">
    <location>
        <begin position="1096"/>
        <end position="1107"/>
    </location>
</feature>
<dbReference type="InterPro" id="IPR038765">
    <property type="entry name" value="Papain-like_cys_pep_sf"/>
</dbReference>
<feature type="region of interest" description="Disordered" evidence="1">
    <location>
        <begin position="1275"/>
        <end position="1297"/>
    </location>
</feature>
<dbReference type="InterPro" id="IPR018200">
    <property type="entry name" value="USP_CS"/>
</dbReference>
<proteinExistence type="predicted"/>
<feature type="region of interest" description="Disordered" evidence="1">
    <location>
        <begin position="317"/>
        <end position="347"/>
    </location>
</feature>
<dbReference type="GO" id="GO:0016579">
    <property type="term" value="P:protein deubiquitination"/>
    <property type="evidence" value="ECO:0007669"/>
    <property type="project" value="InterPro"/>
</dbReference>
<dbReference type="PROSITE" id="PS50235">
    <property type="entry name" value="USP_3"/>
    <property type="match status" value="1"/>
</dbReference>
<dbReference type="Gene3D" id="3.10.20.90">
    <property type="entry name" value="Phosphatidylinositol 3-kinase Catalytic Subunit, Chain A, domain 1"/>
    <property type="match status" value="1"/>
</dbReference>
<dbReference type="InterPro" id="IPR050164">
    <property type="entry name" value="Peptidase_C19"/>
</dbReference>
<comment type="caution">
    <text evidence="3">The sequence shown here is derived from an EMBL/GenBank/DDBJ whole genome shotgun (WGS) entry which is preliminary data.</text>
</comment>
<keyword evidence="4" id="KW-1185">Reference proteome</keyword>
<accession>A0A3R7KQX7</accession>
<dbReference type="EMBL" id="MKGL01000075">
    <property type="protein sequence ID" value="RNF07967.1"/>
    <property type="molecule type" value="Genomic_DNA"/>
</dbReference>
<reference evidence="3 4" key="1">
    <citation type="journal article" date="2018" name="BMC Genomics">
        <title>Genomic comparison of Trypanosoma conorhini and Trypanosoma rangeli to Trypanosoma cruzi strains of high and low virulence.</title>
        <authorList>
            <person name="Bradwell K.R."/>
            <person name="Koparde V.N."/>
            <person name="Matveyev A.V."/>
            <person name="Serrano M.G."/>
            <person name="Alves J.M."/>
            <person name="Parikh H."/>
            <person name="Huang B."/>
            <person name="Lee V."/>
            <person name="Espinosa-Alvarez O."/>
            <person name="Ortiz P.A."/>
            <person name="Costa-Martins A.G."/>
            <person name="Teixeira M.M."/>
            <person name="Buck G.A."/>
        </authorList>
    </citation>
    <scope>NUCLEOTIDE SEQUENCE [LARGE SCALE GENOMIC DNA]</scope>
    <source>
        <strain evidence="3 4">AM80</strain>
    </source>
</reference>
<feature type="domain" description="USP" evidence="2">
    <location>
        <begin position="87"/>
        <end position="437"/>
    </location>
</feature>
<dbReference type="RefSeq" id="XP_029240128.1">
    <property type="nucleotide sequence ID" value="XM_029379995.1"/>
</dbReference>
<dbReference type="OMA" id="MQERTTP"/>
<dbReference type="Gene3D" id="3.90.70.10">
    <property type="entry name" value="Cysteine proteinases"/>
    <property type="match status" value="1"/>
</dbReference>
<feature type="region of interest" description="Disordered" evidence="1">
    <location>
        <begin position="1"/>
        <end position="52"/>
    </location>
</feature>
<gene>
    <name evidence="3" type="ORF">TraAM80_03012</name>
</gene>
<feature type="compositionally biased region" description="Polar residues" evidence="1">
    <location>
        <begin position="20"/>
        <end position="41"/>
    </location>
</feature>
<organism evidence="3 4">
    <name type="scientific">Trypanosoma rangeli</name>
    <dbReference type="NCBI Taxonomy" id="5698"/>
    <lineage>
        <taxon>Eukaryota</taxon>
        <taxon>Discoba</taxon>
        <taxon>Euglenozoa</taxon>
        <taxon>Kinetoplastea</taxon>
        <taxon>Metakinetoplastina</taxon>
        <taxon>Trypanosomatida</taxon>
        <taxon>Trypanosomatidae</taxon>
        <taxon>Trypanosoma</taxon>
        <taxon>Herpetosoma</taxon>
    </lineage>
</organism>
<feature type="region of interest" description="Disordered" evidence="1">
    <location>
        <begin position="1080"/>
        <end position="1107"/>
    </location>
</feature>
<sequence length="1297" mass="145479">MNGRNDNLLPPIGSDDRVTGSESSMEDSSPGTVPPSTSIESGQDGDNVLWPEEQQGENNTSLMCEVENGTAAAATPEAAEDLSVPSSGLINEGCTCYLNSLLQLLFHLGYFRNAVYRMPDEADEYGCSIPQALKELLFHMQKRTTPGHTKKLTAAFGWTERELFIQHDIQEMATLLRDNLEEKMKGTVTEGTINQLFEGRGEQVVMTLDKAHVSRSRDTFYDIHLPLTPYVTLIESLRSLTVKEQLVGDNKYRVEEPGKKPEYKDAEKSYEFRRFPPVIWFHLKRFEMNLMSPSLEMKKVNSRLEFPLELCLQEFEKGDEGSDTGATQNQGNEKHAGQTMEPQQQPFSTHSPAIYDLQGVIVHRGSVRSGHYYCYIRQWDPVHERFVRWIEYDDEKVTVVSEDLAVSNNFGGHLMRQGRSSAVMATNNAYILSYVRRADCPKVLAPPPLDSIPQRVLDALESEILEEERRQRIEDEQRRKLNIVLFTDDIIREYVDAFPSELFPRDTRTAEIPGIVLEVQKQDTVRLVYDKVATHKQLSALHLVPGEFCLWRSLAHRGQRRDIPLKIHTSRGDTLMTSYLDRNEELGSPMTTILLYLQLPTTLPPFPVTDATPLICEAQKSVGVNEIRCSMHLRYPTQLDAVMLYLECSCDRRYQLLVYLELLDTDGFLLEYKDRGYASEQTVFNLKVNPEGRLIQKLVYQIETPGVPSSVGVREIRLGAPAAALPSLQPKYSPGEAVLQEPTKGSVLIFFKYFNYVTHRLTYAGSAIVPLTATIEACANVLRHLLGEEGTVTRPIQMLEERRGIVHPLRNDETIASISAVVLVGQQKDAPLVCCYPGVENYLSALSHAIHARIMYVKFGKRNTSPTLMLDSNNSRSGGSCSSVYTTGKGEVGRSSGDVLAGDDGAGGGVAGKCHVLEFVLSTAEDSGECCDTNFYNSRRFEVVREYAMTMDTRWSYAEVCHVVGEKSGYDPNYIRLYRADTSVAEQLSPEVDPSLSTETVGNILNSGRNAFFFEVLPEPRRLIEAMPRVIATVRTEKNEPLYTEKLVVRQNVTFGELVQGILQRCFLVLQRRRSAASAAVTDGSASSHTSDHAMRTGAHSTTSTRRSSRATTPFVIGLHYLILVVDVGAGVIKQIIEAPMTPDGKCNCRMPVLAGREPLTLSLVPAQPLQDNQFRLACCQGEWRDEMYGYPPLTFGQPFVVTVSDSITVTGAREVLLAYTGVLPSEVESSKNGVLMYLDVVRSFPSWDDKLFLYWKCTENHSNRIPSLMLNHKRPRERQGSRYVAQNNPTLRISKR</sequence>
<feature type="compositionally biased region" description="Polar residues" evidence="1">
    <location>
        <begin position="1285"/>
        <end position="1297"/>
    </location>
</feature>
<dbReference type="PROSITE" id="PS00973">
    <property type="entry name" value="USP_2"/>
    <property type="match status" value="1"/>
</dbReference>
<dbReference type="VEuPathDB" id="TriTrypDB:TRSC58_01462"/>
<evidence type="ECO:0000256" key="1">
    <source>
        <dbReference type="SAM" id="MobiDB-lite"/>
    </source>
</evidence>
<dbReference type="OrthoDB" id="289038at2759"/>
<protein>
    <submittedName>
        <fullName evidence="3">Putative ubiquitin hydrolase</fullName>
    </submittedName>
</protein>
<dbReference type="GO" id="GO:0005829">
    <property type="term" value="C:cytosol"/>
    <property type="evidence" value="ECO:0007669"/>
    <property type="project" value="TreeGrafter"/>
</dbReference>
<dbReference type="GeneID" id="40326945"/>
<keyword evidence="3" id="KW-0378">Hydrolase</keyword>
<dbReference type="GO" id="GO:0005634">
    <property type="term" value="C:nucleus"/>
    <property type="evidence" value="ECO:0007669"/>
    <property type="project" value="TreeGrafter"/>
</dbReference>
<dbReference type="PANTHER" id="PTHR24006">
    <property type="entry name" value="UBIQUITIN CARBOXYL-TERMINAL HYDROLASE"/>
    <property type="match status" value="1"/>
</dbReference>
<dbReference type="Proteomes" id="UP000283634">
    <property type="component" value="Unassembled WGS sequence"/>
</dbReference>